<dbReference type="InterPro" id="IPR016047">
    <property type="entry name" value="M23ase_b-sheet_dom"/>
</dbReference>
<evidence type="ECO:0000313" key="2">
    <source>
        <dbReference type="EMBL" id="KDS51432.1"/>
    </source>
</evidence>
<name>A0A078S5F1_BACUN</name>
<dbReference type="Proteomes" id="UP000028013">
    <property type="component" value="Unassembled WGS sequence"/>
</dbReference>
<dbReference type="InterPro" id="IPR011055">
    <property type="entry name" value="Dup_hybrid_motif"/>
</dbReference>
<evidence type="ECO:0000313" key="3">
    <source>
        <dbReference type="Proteomes" id="UP000028013"/>
    </source>
</evidence>
<dbReference type="Gene3D" id="2.70.70.10">
    <property type="entry name" value="Glucose Permease (Domain IIA)"/>
    <property type="match status" value="1"/>
</dbReference>
<proteinExistence type="predicted"/>
<accession>A0A078S5F1</accession>
<gene>
    <name evidence="2" type="ORF">M094_0744</name>
</gene>
<organism evidence="2 3">
    <name type="scientific">Bacteroides uniformis str. 3978 T3 ii</name>
    <dbReference type="NCBI Taxonomy" id="1339349"/>
    <lineage>
        <taxon>Bacteria</taxon>
        <taxon>Pseudomonadati</taxon>
        <taxon>Bacteroidota</taxon>
        <taxon>Bacteroidia</taxon>
        <taxon>Bacteroidales</taxon>
        <taxon>Bacteroidaceae</taxon>
        <taxon>Bacteroides</taxon>
    </lineage>
</organism>
<dbReference type="CDD" id="cd12797">
    <property type="entry name" value="M23_peptidase"/>
    <property type="match status" value="1"/>
</dbReference>
<evidence type="ECO:0000259" key="1">
    <source>
        <dbReference type="Pfam" id="PF01551"/>
    </source>
</evidence>
<dbReference type="GeneID" id="75114412"/>
<feature type="domain" description="M23ase beta-sheet core" evidence="1">
    <location>
        <begin position="45"/>
        <end position="130"/>
    </location>
</feature>
<dbReference type="GO" id="GO:0004222">
    <property type="term" value="F:metalloendopeptidase activity"/>
    <property type="evidence" value="ECO:0007669"/>
    <property type="project" value="TreeGrafter"/>
</dbReference>
<dbReference type="EMBL" id="JNHN01000170">
    <property type="protein sequence ID" value="KDS51432.1"/>
    <property type="molecule type" value="Genomic_DNA"/>
</dbReference>
<protein>
    <submittedName>
        <fullName evidence="2">Peptidase M23 family protein</fullName>
    </submittedName>
</protein>
<comment type="caution">
    <text evidence="2">The sequence shown here is derived from an EMBL/GenBank/DDBJ whole genome shotgun (WGS) entry which is preliminary data.</text>
</comment>
<dbReference type="PANTHER" id="PTHR21666">
    <property type="entry name" value="PEPTIDASE-RELATED"/>
    <property type="match status" value="1"/>
</dbReference>
<sequence length="275" mass="31073">MNYTQEMNLVSKSGYCMPFEESKGEVSLTLGYGKQIHPMTQEEFFHHGVDFATHRYILTAVADGVVSGIGSNPTHGLYQVIRYGKYEVTYAHLANALAPFGARVKAGSVVGISGDLLHIEVKYDGEEINPMEFLAMLYGNLLAMRQQGHPGMPELETMEMDIPTMYDDDREEIEELMLRFYPEYLLEVGNGGYRVPEHTEQSLRNIFSQSAVKNYFYEMIPSLANPLGIGDRSMPIAAKVQNLLISDFLNYLALRHEIFLSTLSENDKKKRPTKP</sequence>
<reference evidence="2 3" key="1">
    <citation type="submission" date="2014-04" db="EMBL/GenBank/DDBJ databases">
        <authorList>
            <person name="Sears C."/>
            <person name="Carroll K."/>
            <person name="Sack B.R."/>
            <person name="Qadri F."/>
            <person name="Myers L.L."/>
            <person name="Chung G.-T."/>
            <person name="Escheverria P."/>
            <person name="Fraser C.M."/>
            <person name="Sadzewicz L."/>
            <person name="Shefchek K.A."/>
            <person name="Tallon L."/>
            <person name="Das S.P."/>
            <person name="Daugherty S."/>
            <person name="Mongodin E.F."/>
        </authorList>
    </citation>
    <scope>NUCLEOTIDE SEQUENCE [LARGE SCALE GENOMIC DNA]</scope>
    <source>
        <strain evidence="2 3">3978 T3 ii</strain>
    </source>
</reference>
<dbReference type="Pfam" id="PF01551">
    <property type="entry name" value="Peptidase_M23"/>
    <property type="match status" value="1"/>
</dbReference>
<dbReference type="RefSeq" id="WP_004319442.1">
    <property type="nucleotide sequence ID" value="NZ_JNHN01000170.1"/>
</dbReference>
<dbReference type="PATRIC" id="fig|1339349.3.peg.1988"/>
<dbReference type="AlphaFoldDB" id="A0A078S5F1"/>
<dbReference type="SUPFAM" id="SSF51261">
    <property type="entry name" value="Duplicated hybrid motif"/>
    <property type="match status" value="1"/>
</dbReference>
<dbReference type="PANTHER" id="PTHR21666:SF270">
    <property type="entry name" value="MUREIN HYDROLASE ACTIVATOR ENVC"/>
    <property type="match status" value="1"/>
</dbReference>
<dbReference type="InterPro" id="IPR050570">
    <property type="entry name" value="Cell_wall_metabolism_enzyme"/>
</dbReference>